<protein>
    <recommendedName>
        <fullName evidence="3">Thioester reductase (TE) domain-containing protein</fullName>
    </recommendedName>
</protein>
<gene>
    <name evidence="1" type="ORF">PENSUB_3582</name>
</gene>
<dbReference type="Gene3D" id="3.40.50.720">
    <property type="entry name" value="NAD(P)-binding Rossmann-like Domain"/>
    <property type="match status" value="1"/>
</dbReference>
<accession>A0A1Q5UER9</accession>
<reference evidence="1 2" key="1">
    <citation type="submission" date="2016-10" db="EMBL/GenBank/DDBJ databases">
        <title>Genome sequence of the ascomycete fungus Penicillium subrubescens.</title>
        <authorList>
            <person name="De Vries R.P."/>
            <person name="Peng M."/>
            <person name="Dilokpimol A."/>
            <person name="Hilden K."/>
            <person name="Makela M.R."/>
            <person name="Grigoriev I."/>
            <person name="Riley R."/>
            <person name="Granchi Z."/>
        </authorList>
    </citation>
    <scope>NUCLEOTIDE SEQUENCE [LARGE SCALE GENOMIC DNA]</scope>
    <source>
        <strain evidence="1 2">CBS 132785</strain>
    </source>
</reference>
<evidence type="ECO:0000313" key="1">
    <source>
        <dbReference type="EMBL" id="OKP10978.1"/>
    </source>
</evidence>
<keyword evidence="2" id="KW-1185">Reference proteome</keyword>
<sequence length="184" mass="19512">MKLIIGGSTGFVATELLSQALKNPAITSIIALGRRGATVPADANSNAAKTKLRSITCENFEEYPDSVKSELANADACICRAEIPPALQNHGLVDYGLLRGETETLILDYAEQSQGTVQSCIVKPGLIDAPGAEKREIPGLPHIDLPDIAAALLDQVIRGFEKDTLSNDDLVRIGQRALAGYSKG</sequence>
<dbReference type="AlphaFoldDB" id="A0A1Q5UER9"/>
<evidence type="ECO:0008006" key="3">
    <source>
        <dbReference type="Google" id="ProtNLM"/>
    </source>
</evidence>
<name>A0A1Q5UER9_9EURO</name>
<dbReference type="SUPFAM" id="SSF51735">
    <property type="entry name" value="NAD(P)-binding Rossmann-fold domains"/>
    <property type="match status" value="1"/>
</dbReference>
<dbReference type="STRING" id="1316194.A0A1Q5UER9"/>
<dbReference type="EMBL" id="MNBE01000309">
    <property type="protein sequence ID" value="OKP10978.1"/>
    <property type="molecule type" value="Genomic_DNA"/>
</dbReference>
<comment type="caution">
    <text evidence="1">The sequence shown here is derived from an EMBL/GenBank/DDBJ whole genome shotgun (WGS) entry which is preliminary data.</text>
</comment>
<proteinExistence type="predicted"/>
<dbReference type="Proteomes" id="UP000186955">
    <property type="component" value="Unassembled WGS sequence"/>
</dbReference>
<evidence type="ECO:0000313" key="2">
    <source>
        <dbReference type="Proteomes" id="UP000186955"/>
    </source>
</evidence>
<organism evidence="1 2">
    <name type="scientific">Penicillium subrubescens</name>
    <dbReference type="NCBI Taxonomy" id="1316194"/>
    <lineage>
        <taxon>Eukaryota</taxon>
        <taxon>Fungi</taxon>
        <taxon>Dikarya</taxon>
        <taxon>Ascomycota</taxon>
        <taxon>Pezizomycotina</taxon>
        <taxon>Eurotiomycetes</taxon>
        <taxon>Eurotiomycetidae</taxon>
        <taxon>Eurotiales</taxon>
        <taxon>Aspergillaceae</taxon>
        <taxon>Penicillium</taxon>
    </lineage>
</organism>
<dbReference type="InterPro" id="IPR036291">
    <property type="entry name" value="NAD(P)-bd_dom_sf"/>
</dbReference>